<evidence type="ECO:0000313" key="1">
    <source>
        <dbReference type="EMBL" id="JAT18719.1"/>
    </source>
</evidence>
<dbReference type="SUPFAM" id="SSF68906">
    <property type="entry name" value="SAP domain"/>
    <property type="match status" value="1"/>
</dbReference>
<proteinExistence type="predicted"/>
<dbReference type="Gene3D" id="1.10.720.30">
    <property type="entry name" value="SAP domain"/>
    <property type="match status" value="1"/>
</dbReference>
<dbReference type="EMBL" id="GEBQ01021258">
    <property type="protein sequence ID" value="JAT18719.1"/>
    <property type="molecule type" value="Transcribed_RNA"/>
</dbReference>
<accession>A0A1B6L4S2</accession>
<dbReference type="InterPro" id="IPR036361">
    <property type="entry name" value="SAP_dom_sf"/>
</dbReference>
<sequence>MVEKKKFDKLGVKDLKAELARRDLVTSGNKPELRLQLMNQLKKDGFKPETMEFEIDDDEENIEAGGGGNEGVTIDALTNLLKSLQTSLSDNLSDQIGELGERIKNQVTSLSKKVDQQNAFFLQKIIAIRGEFQLDVTSVQIG</sequence>
<evidence type="ECO:0008006" key="2">
    <source>
        <dbReference type="Google" id="ProtNLM"/>
    </source>
</evidence>
<gene>
    <name evidence="1" type="ORF">g.1429</name>
</gene>
<reference evidence="1" key="1">
    <citation type="submission" date="2015-11" db="EMBL/GenBank/DDBJ databases">
        <title>De novo transcriptome assembly of four potential Pierce s Disease insect vectors from Arizona vineyards.</title>
        <authorList>
            <person name="Tassone E.E."/>
        </authorList>
    </citation>
    <scope>NUCLEOTIDE SEQUENCE</scope>
</reference>
<dbReference type="AlphaFoldDB" id="A0A1B6L4S2"/>
<feature type="non-terminal residue" evidence="1">
    <location>
        <position position="142"/>
    </location>
</feature>
<protein>
    <recommendedName>
        <fullName evidence="2">SAP domain-containing protein</fullName>
    </recommendedName>
</protein>
<organism evidence="1">
    <name type="scientific">Graphocephala atropunctata</name>
    <dbReference type="NCBI Taxonomy" id="36148"/>
    <lineage>
        <taxon>Eukaryota</taxon>
        <taxon>Metazoa</taxon>
        <taxon>Ecdysozoa</taxon>
        <taxon>Arthropoda</taxon>
        <taxon>Hexapoda</taxon>
        <taxon>Insecta</taxon>
        <taxon>Pterygota</taxon>
        <taxon>Neoptera</taxon>
        <taxon>Paraneoptera</taxon>
        <taxon>Hemiptera</taxon>
        <taxon>Auchenorrhyncha</taxon>
        <taxon>Membracoidea</taxon>
        <taxon>Cicadellidae</taxon>
        <taxon>Cicadellinae</taxon>
        <taxon>Cicadellini</taxon>
        <taxon>Graphocephala</taxon>
    </lineage>
</organism>
<name>A0A1B6L4S2_9HEMI</name>